<protein>
    <submittedName>
        <fullName evidence="2">Uncharacterized protein</fullName>
    </submittedName>
</protein>
<keyword evidence="3" id="KW-1185">Reference proteome</keyword>
<feature type="compositionally biased region" description="Polar residues" evidence="1">
    <location>
        <begin position="12"/>
        <end position="28"/>
    </location>
</feature>
<evidence type="ECO:0000256" key="1">
    <source>
        <dbReference type="SAM" id="MobiDB-lite"/>
    </source>
</evidence>
<dbReference type="OrthoDB" id="5310629at2759"/>
<feature type="compositionally biased region" description="Gly residues" evidence="1">
    <location>
        <begin position="59"/>
        <end position="78"/>
    </location>
</feature>
<organism evidence="2 3">
    <name type="scientific">Saccharata proteae CBS 121410</name>
    <dbReference type="NCBI Taxonomy" id="1314787"/>
    <lineage>
        <taxon>Eukaryota</taxon>
        <taxon>Fungi</taxon>
        <taxon>Dikarya</taxon>
        <taxon>Ascomycota</taxon>
        <taxon>Pezizomycotina</taxon>
        <taxon>Dothideomycetes</taxon>
        <taxon>Dothideomycetes incertae sedis</taxon>
        <taxon>Botryosphaeriales</taxon>
        <taxon>Saccharataceae</taxon>
        <taxon>Saccharata</taxon>
    </lineage>
</organism>
<reference evidence="2" key="1">
    <citation type="journal article" date="2020" name="Stud. Mycol.">
        <title>101 Dothideomycetes genomes: a test case for predicting lifestyles and emergence of pathogens.</title>
        <authorList>
            <person name="Haridas S."/>
            <person name="Albert R."/>
            <person name="Binder M."/>
            <person name="Bloem J."/>
            <person name="Labutti K."/>
            <person name="Salamov A."/>
            <person name="Andreopoulos B."/>
            <person name="Baker S."/>
            <person name="Barry K."/>
            <person name="Bills G."/>
            <person name="Bluhm B."/>
            <person name="Cannon C."/>
            <person name="Castanera R."/>
            <person name="Culley D."/>
            <person name="Daum C."/>
            <person name="Ezra D."/>
            <person name="Gonzalez J."/>
            <person name="Henrissat B."/>
            <person name="Kuo A."/>
            <person name="Liang C."/>
            <person name="Lipzen A."/>
            <person name="Lutzoni F."/>
            <person name="Magnuson J."/>
            <person name="Mondo S."/>
            <person name="Nolan M."/>
            <person name="Ohm R."/>
            <person name="Pangilinan J."/>
            <person name="Park H.-J."/>
            <person name="Ramirez L."/>
            <person name="Alfaro M."/>
            <person name="Sun H."/>
            <person name="Tritt A."/>
            <person name="Yoshinaga Y."/>
            <person name="Zwiers L.-H."/>
            <person name="Turgeon B."/>
            <person name="Goodwin S."/>
            <person name="Spatafora J."/>
            <person name="Crous P."/>
            <person name="Grigoriev I."/>
        </authorList>
    </citation>
    <scope>NUCLEOTIDE SEQUENCE</scope>
    <source>
        <strain evidence="2">CBS 121410</strain>
    </source>
</reference>
<dbReference type="Proteomes" id="UP000799776">
    <property type="component" value="Unassembled WGS sequence"/>
</dbReference>
<evidence type="ECO:0000313" key="3">
    <source>
        <dbReference type="Proteomes" id="UP000799776"/>
    </source>
</evidence>
<comment type="caution">
    <text evidence="2">The sequence shown here is derived from an EMBL/GenBank/DDBJ whole genome shotgun (WGS) entry which is preliminary data.</text>
</comment>
<dbReference type="AlphaFoldDB" id="A0A9P4HY81"/>
<name>A0A9P4HY81_9PEZI</name>
<dbReference type="EMBL" id="ML978717">
    <property type="protein sequence ID" value="KAF2088249.1"/>
    <property type="molecule type" value="Genomic_DNA"/>
</dbReference>
<proteinExistence type="predicted"/>
<sequence>MAASPPPQQQPRRTFNTKPSIDTSTPAINAQPVEMDGTPTTTSPHEVRERMGSWDIGGSSSGGSHGGIGASGGGGAGGMSAASALAEEEDALEEFGLVGRQRGRSEARAQLLSSRKSDPAVLVDIPQGPSVEELELAAKAEAANVEGGAGGGREIAVGR</sequence>
<gene>
    <name evidence="2" type="ORF">K490DRAFT_56258</name>
</gene>
<evidence type="ECO:0000313" key="2">
    <source>
        <dbReference type="EMBL" id="KAF2088249.1"/>
    </source>
</evidence>
<accession>A0A9P4HY81</accession>
<feature type="region of interest" description="Disordered" evidence="1">
    <location>
        <begin position="1"/>
        <end position="86"/>
    </location>
</feature>